<dbReference type="EMBL" id="JBHULN010000008">
    <property type="protein sequence ID" value="MFD2571835.1"/>
    <property type="molecule type" value="Genomic_DNA"/>
</dbReference>
<dbReference type="InterPro" id="IPR035986">
    <property type="entry name" value="PKD_dom_sf"/>
</dbReference>
<proteinExistence type="predicted"/>
<organism evidence="3 4">
    <name type="scientific">Spirosoma soli</name>
    <dbReference type="NCBI Taxonomy" id="1770529"/>
    <lineage>
        <taxon>Bacteria</taxon>
        <taxon>Pseudomonadati</taxon>
        <taxon>Bacteroidota</taxon>
        <taxon>Cytophagia</taxon>
        <taxon>Cytophagales</taxon>
        <taxon>Cytophagaceae</taxon>
        <taxon>Spirosoma</taxon>
    </lineage>
</organism>
<comment type="caution">
    <text evidence="3">The sequence shown here is derived from an EMBL/GenBank/DDBJ whole genome shotgun (WGS) entry which is preliminary data.</text>
</comment>
<dbReference type="PROSITE" id="PS50093">
    <property type="entry name" value="PKD"/>
    <property type="match status" value="1"/>
</dbReference>
<feature type="chain" id="PRO_5045537161" evidence="1">
    <location>
        <begin position="19"/>
        <end position="212"/>
    </location>
</feature>
<dbReference type="PROSITE" id="PS51257">
    <property type="entry name" value="PROKAR_LIPOPROTEIN"/>
    <property type="match status" value="1"/>
</dbReference>
<dbReference type="InterPro" id="IPR000601">
    <property type="entry name" value="PKD_dom"/>
</dbReference>
<dbReference type="InterPro" id="IPR013783">
    <property type="entry name" value="Ig-like_fold"/>
</dbReference>
<evidence type="ECO:0000313" key="3">
    <source>
        <dbReference type="EMBL" id="MFD2571835.1"/>
    </source>
</evidence>
<keyword evidence="1" id="KW-0732">Signal</keyword>
<dbReference type="RefSeq" id="WP_381523718.1">
    <property type="nucleotide sequence ID" value="NZ_JBHULN010000008.1"/>
</dbReference>
<accession>A0ABW5M4C5</accession>
<protein>
    <submittedName>
        <fullName evidence="3">PKD domain-containing protein</fullName>
    </submittedName>
</protein>
<dbReference type="CDD" id="cd00146">
    <property type="entry name" value="PKD"/>
    <property type="match status" value="1"/>
</dbReference>
<feature type="signal peptide" evidence="1">
    <location>
        <begin position="1"/>
        <end position="18"/>
    </location>
</feature>
<name>A0ABW5M4C5_9BACT</name>
<sequence length="212" mass="23337">MKNYLLFLVLLCSSLFTACSNQGREDAVNPHEPTPTVDFSFQENSTGDMTFATTTTGKITSYSWSFGDQQTSNEVNPIHPYNRNKTYSVSLKVKGPGGEAVTSKLVETKNVEGTVIFWTSKIYIDVLMEPQTSVGIWFPNTSPLKFYSPPQIIKKSFSSAPPCSTEGAATFKGKDGDTVYWNSNGSSSPFGGGIFYGYFTFVGRECKNVKIE</sequence>
<gene>
    <name evidence="3" type="ORF">ACFSUS_14420</name>
</gene>
<dbReference type="SMART" id="SM00089">
    <property type="entry name" value="PKD"/>
    <property type="match status" value="1"/>
</dbReference>
<feature type="domain" description="PKD" evidence="2">
    <location>
        <begin position="32"/>
        <end position="102"/>
    </location>
</feature>
<evidence type="ECO:0000256" key="1">
    <source>
        <dbReference type="SAM" id="SignalP"/>
    </source>
</evidence>
<dbReference type="Gene3D" id="2.60.40.10">
    <property type="entry name" value="Immunoglobulins"/>
    <property type="match status" value="1"/>
</dbReference>
<dbReference type="SUPFAM" id="SSF49299">
    <property type="entry name" value="PKD domain"/>
    <property type="match status" value="1"/>
</dbReference>
<keyword evidence="4" id="KW-1185">Reference proteome</keyword>
<evidence type="ECO:0000313" key="4">
    <source>
        <dbReference type="Proteomes" id="UP001597469"/>
    </source>
</evidence>
<reference evidence="4" key="1">
    <citation type="journal article" date="2019" name="Int. J. Syst. Evol. Microbiol.">
        <title>The Global Catalogue of Microorganisms (GCM) 10K type strain sequencing project: providing services to taxonomists for standard genome sequencing and annotation.</title>
        <authorList>
            <consortium name="The Broad Institute Genomics Platform"/>
            <consortium name="The Broad Institute Genome Sequencing Center for Infectious Disease"/>
            <person name="Wu L."/>
            <person name="Ma J."/>
        </authorList>
    </citation>
    <scope>NUCLEOTIDE SEQUENCE [LARGE SCALE GENOMIC DNA]</scope>
    <source>
        <strain evidence="4">KCTC 42805</strain>
    </source>
</reference>
<dbReference type="Proteomes" id="UP001597469">
    <property type="component" value="Unassembled WGS sequence"/>
</dbReference>
<evidence type="ECO:0000259" key="2">
    <source>
        <dbReference type="PROSITE" id="PS50093"/>
    </source>
</evidence>
<dbReference type="InterPro" id="IPR022409">
    <property type="entry name" value="PKD/Chitinase_dom"/>
</dbReference>
<dbReference type="Pfam" id="PF18911">
    <property type="entry name" value="PKD_4"/>
    <property type="match status" value="1"/>
</dbReference>